<evidence type="ECO:0000256" key="7">
    <source>
        <dbReference type="ARBA" id="ARBA00023069"/>
    </source>
</evidence>
<dbReference type="GO" id="GO:0060170">
    <property type="term" value="C:ciliary membrane"/>
    <property type="evidence" value="ECO:0007669"/>
    <property type="project" value="UniProtKB-SubCell"/>
</dbReference>
<evidence type="ECO:0000256" key="6">
    <source>
        <dbReference type="ARBA" id="ARBA00022989"/>
    </source>
</evidence>
<keyword evidence="7" id="KW-0969">Cilium</keyword>
<keyword evidence="10" id="KW-0966">Cell projection</keyword>
<evidence type="ECO:0000313" key="14">
    <source>
        <dbReference type="WBParaSite" id="PSAMB.scaffold4971size13013.g25623.t1"/>
    </source>
</evidence>
<keyword evidence="4" id="KW-1003">Cell membrane</keyword>
<dbReference type="WBParaSite" id="PSAMB.scaffold4971size13013.g25623.t1">
    <property type="protein sequence ID" value="PSAMB.scaffold4971size13013.g25623.t1"/>
    <property type="gene ID" value="PSAMB.scaffold4971size13013.g25623"/>
</dbReference>
<dbReference type="GO" id="GO:0032880">
    <property type="term" value="P:regulation of protein localization"/>
    <property type="evidence" value="ECO:0007669"/>
    <property type="project" value="TreeGrafter"/>
</dbReference>
<dbReference type="Proteomes" id="UP000887566">
    <property type="component" value="Unplaced"/>
</dbReference>
<evidence type="ECO:0000256" key="12">
    <source>
        <dbReference type="SAM" id="Phobius"/>
    </source>
</evidence>
<evidence type="ECO:0000256" key="5">
    <source>
        <dbReference type="ARBA" id="ARBA00022692"/>
    </source>
</evidence>
<dbReference type="Pfam" id="PF10149">
    <property type="entry name" value="TM231"/>
    <property type="match status" value="1"/>
</dbReference>
<dbReference type="InterPro" id="IPR019306">
    <property type="entry name" value="TMEM231"/>
</dbReference>
<keyword evidence="5 12" id="KW-0812">Transmembrane</keyword>
<evidence type="ECO:0000256" key="2">
    <source>
        <dbReference type="ARBA" id="ARBA00009082"/>
    </source>
</evidence>
<keyword evidence="13" id="KW-1185">Reference proteome</keyword>
<keyword evidence="8 12" id="KW-0472">Membrane</keyword>
<dbReference type="PANTHER" id="PTHR14605:SF1">
    <property type="entry name" value="TRANSMEMBRANE PROTEIN 231"/>
    <property type="match status" value="1"/>
</dbReference>
<evidence type="ECO:0000256" key="3">
    <source>
        <dbReference type="ARBA" id="ARBA00015087"/>
    </source>
</evidence>
<proteinExistence type="inferred from homology"/>
<dbReference type="PANTHER" id="PTHR14605">
    <property type="entry name" value="CHST5 PROTEIN"/>
    <property type="match status" value="1"/>
</dbReference>
<dbReference type="GO" id="GO:0035869">
    <property type="term" value="C:ciliary transition zone"/>
    <property type="evidence" value="ECO:0007669"/>
    <property type="project" value="TreeGrafter"/>
</dbReference>
<evidence type="ECO:0000256" key="9">
    <source>
        <dbReference type="ARBA" id="ARBA00023180"/>
    </source>
</evidence>
<comment type="function">
    <text evidence="11">Transmembrane component of the tectonic-like complex, a complex localized at the transition zone of primary cilia and acting as a barrier that prevents diffusion of transmembrane proteins between the cilia and plasma membranes. Required for ciliogenesis and sonic hedgehog/SHH signaling.</text>
</comment>
<feature type="transmembrane region" description="Helical" evidence="12">
    <location>
        <begin position="91"/>
        <end position="110"/>
    </location>
</feature>
<evidence type="ECO:0000256" key="10">
    <source>
        <dbReference type="ARBA" id="ARBA00023273"/>
    </source>
</evidence>
<keyword evidence="6 12" id="KW-1133">Transmembrane helix</keyword>
<name>A0A914WRD5_9BILA</name>
<comment type="subcellular location">
    <subcellularLocation>
        <location evidence="1">Cell projection</location>
        <location evidence="1">Cilium membrane</location>
        <topology evidence="1">Multi-pass membrane protein</topology>
    </subcellularLocation>
</comment>
<organism evidence="13 14">
    <name type="scientific">Plectus sambesii</name>
    <dbReference type="NCBI Taxonomy" id="2011161"/>
    <lineage>
        <taxon>Eukaryota</taxon>
        <taxon>Metazoa</taxon>
        <taxon>Ecdysozoa</taxon>
        <taxon>Nematoda</taxon>
        <taxon>Chromadorea</taxon>
        <taxon>Plectida</taxon>
        <taxon>Plectina</taxon>
        <taxon>Plectoidea</taxon>
        <taxon>Plectidae</taxon>
        <taxon>Plectus</taxon>
    </lineage>
</organism>
<accession>A0A914WRD5</accession>
<comment type="similarity">
    <text evidence="2">Belongs to the TMEM231 family.</text>
</comment>
<dbReference type="GO" id="GO:0060271">
    <property type="term" value="P:cilium assembly"/>
    <property type="evidence" value="ECO:0007669"/>
    <property type="project" value="TreeGrafter"/>
</dbReference>
<evidence type="ECO:0000256" key="4">
    <source>
        <dbReference type="ARBA" id="ARBA00022475"/>
    </source>
</evidence>
<evidence type="ECO:0000313" key="13">
    <source>
        <dbReference type="Proteomes" id="UP000887566"/>
    </source>
</evidence>
<sequence length="132" mass="15500">MKLSQRVPLYDRGIDTRFNFPVINGTSLDANDFSIRSILERNMARNITTFLAPVIQVWTPAPAGSSANFEFDFTINFPEDTIVYYSGFWELIKWAWVQYFSVLVIFIYIIRRIREFVFGNRIVNVVPERQYG</sequence>
<protein>
    <recommendedName>
        <fullName evidence="3">Transmembrane protein 231</fullName>
    </recommendedName>
</protein>
<evidence type="ECO:0000256" key="1">
    <source>
        <dbReference type="ARBA" id="ARBA00004272"/>
    </source>
</evidence>
<evidence type="ECO:0000256" key="11">
    <source>
        <dbReference type="ARBA" id="ARBA00024803"/>
    </source>
</evidence>
<evidence type="ECO:0000256" key="8">
    <source>
        <dbReference type="ARBA" id="ARBA00023136"/>
    </source>
</evidence>
<dbReference type="AlphaFoldDB" id="A0A914WRD5"/>
<keyword evidence="9" id="KW-0325">Glycoprotein</keyword>
<reference evidence="14" key="1">
    <citation type="submission" date="2022-11" db="UniProtKB">
        <authorList>
            <consortium name="WormBaseParasite"/>
        </authorList>
    </citation>
    <scope>IDENTIFICATION</scope>
</reference>